<dbReference type="RefSeq" id="WP_125578718.1">
    <property type="nucleotide sequence ID" value="NZ_JBHTOF010000081.1"/>
</dbReference>
<gene>
    <name evidence="1" type="ORF">ACFQ4L_06855</name>
</gene>
<comment type="caution">
    <text evidence="1">The sequence shown here is derived from an EMBL/GenBank/DDBJ whole genome shotgun (WGS) entry which is preliminary data.</text>
</comment>
<organism evidence="1 2">
    <name type="scientific">Lapidilactobacillus mulanensis</name>
    <dbReference type="NCBI Taxonomy" id="2485999"/>
    <lineage>
        <taxon>Bacteria</taxon>
        <taxon>Bacillati</taxon>
        <taxon>Bacillota</taxon>
        <taxon>Bacilli</taxon>
        <taxon>Lactobacillales</taxon>
        <taxon>Lactobacillaceae</taxon>
        <taxon>Lapidilactobacillus</taxon>
    </lineage>
</organism>
<accession>A0ABW4DPM6</accession>
<sequence length="235" mass="27273">MMFRGYVIEEAFIRDHKLLSYSNKANEKNDKLNILNYVKKSFEGELILDANQMISDWFPTENESNVFVSHSHADVNVVKQFANYIASGIKHPFVDATVWQSGDDLIKKINDTYNQISGEEHTYYYDEAHKISSNVDLMLAMALNKMIVHCETFILIQSDNAVLDGQTYSPWIMSELNMYYILHELQQQIWNPEILYRSAYSNYASISVEYDVGKEIESLEKINTMSRFENVFGTP</sequence>
<name>A0ABW4DPM6_9LACO</name>
<dbReference type="EMBL" id="JBHTOF010000081">
    <property type="protein sequence ID" value="MFD1465778.1"/>
    <property type="molecule type" value="Genomic_DNA"/>
</dbReference>
<dbReference type="Proteomes" id="UP001597244">
    <property type="component" value="Unassembled WGS sequence"/>
</dbReference>
<evidence type="ECO:0008006" key="3">
    <source>
        <dbReference type="Google" id="ProtNLM"/>
    </source>
</evidence>
<proteinExistence type="predicted"/>
<reference evidence="2" key="1">
    <citation type="journal article" date="2019" name="Int. J. Syst. Evol. Microbiol.">
        <title>The Global Catalogue of Microorganisms (GCM) 10K type strain sequencing project: providing services to taxonomists for standard genome sequencing and annotation.</title>
        <authorList>
            <consortium name="The Broad Institute Genomics Platform"/>
            <consortium name="The Broad Institute Genome Sequencing Center for Infectious Disease"/>
            <person name="Wu L."/>
            <person name="Ma J."/>
        </authorList>
    </citation>
    <scope>NUCLEOTIDE SEQUENCE [LARGE SCALE GENOMIC DNA]</scope>
    <source>
        <strain evidence="2">CCM 8951</strain>
    </source>
</reference>
<protein>
    <recommendedName>
        <fullName evidence="3">TIR domain-containing protein</fullName>
    </recommendedName>
</protein>
<evidence type="ECO:0000313" key="2">
    <source>
        <dbReference type="Proteomes" id="UP001597244"/>
    </source>
</evidence>
<evidence type="ECO:0000313" key="1">
    <source>
        <dbReference type="EMBL" id="MFD1465778.1"/>
    </source>
</evidence>
<keyword evidence="2" id="KW-1185">Reference proteome</keyword>